<evidence type="ECO:0000313" key="2">
    <source>
        <dbReference type="EMBL" id="TDA81489.1"/>
    </source>
</evidence>
<reference evidence="2 3" key="1">
    <citation type="submission" date="2019-03" db="EMBL/GenBank/DDBJ databases">
        <title>Halomonas marinisediminis sp. nov., a moderately halophilic bacterium isolated from the Bohai Gulf.</title>
        <authorList>
            <person name="Ji X."/>
        </authorList>
    </citation>
    <scope>NUCLEOTIDE SEQUENCE [LARGE SCALE GENOMIC DNA]</scope>
    <source>
        <strain evidence="2 3">204</strain>
    </source>
</reference>
<dbReference type="Proteomes" id="UP000294823">
    <property type="component" value="Unassembled WGS sequence"/>
</dbReference>
<evidence type="ECO:0000259" key="1">
    <source>
        <dbReference type="Pfam" id="PF09856"/>
    </source>
</evidence>
<comment type="caution">
    <text evidence="2">The sequence shown here is derived from an EMBL/GenBank/DDBJ whole genome shotgun (WGS) entry which is preliminary data.</text>
</comment>
<dbReference type="InterPro" id="IPR018653">
    <property type="entry name" value="ScfR_C"/>
</dbReference>
<gene>
    <name evidence="2" type="ORF">E0702_17685</name>
</gene>
<accession>A0ABY2D1Y4</accession>
<dbReference type="RefSeq" id="WP_165927630.1">
    <property type="nucleotide sequence ID" value="NZ_SLTR01000532.1"/>
</dbReference>
<feature type="non-terminal residue" evidence="2">
    <location>
        <position position="88"/>
    </location>
</feature>
<protein>
    <submittedName>
        <fullName evidence="2">XRE family transcriptional regulator</fullName>
    </submittedName>
</protein>
<evidence type="ECO:0000313" key="3">
    <source>
        <dbReference type="Proteomes" id="UP000294823"/>
    </source>
</evidence>
<feature type="domain" description="Short-chain fatty acyl coenzyme A regulators C-terminal" evidence="1">
    <location>
        <begin position="1"/>
        <end position="83"/>
    </location>
</feature>
<organism evidence="2 3">
    <name type="scientific">Halomonas marinisediminis</name>
    <dbReference type="NCBI Taxonomy" id="2546095"/>
    <lineage>
        <taxon>Bacteria</taxon>
        <taxon>Pseudomonadati</taxon>
        <taxon>Pseudomonadota</taxon>
        <taxon>Gammaproteobacteria</taxon>
        <taxon>Oceanospirillales</taxon>
        <taxon>Halomonadaceae</taxon>
        <taxon>Halomonas</taxon>
    </lineage>
</organism>
<name>A0ABY2D1Y4_9GAMM</name>
<dbReference type="Pfam" id="PF09856">
    <property type="entry name" value="ScfRs"/>
    <property type="match status" value="1"/>
</dbReference>
<sequence>FHLAEYGGACPRLDVHTSFRSPGSIVPQFVEMPDGGRFFVFARTVNRPRFSRHTQDKRLAIAMGCSIEHVAAIGYAEDIQQGSPRFAE</sequence>
<feature type="non-terminal residue" evidence="2">
    <location>
        <position position="1"/>
    </location>
</feature>
<dbReference type="EMBL" id="SLTR01000532">
    <property type="protein sequence ID" value="TDA81489.1"/>
    <property type="molecule type" value="Genomic_DNA"/>
</dbReference>
<keyword evidence="3" id="KW-1185">Reference proteome</keyword>
<proteinExistence type="predicted"/>